<dbReference type="Proteomes" id="UP001586593">
    <property type="component" value="Unassembled WGS sequence"/>
</dbReference>
<evidence type="ECO:0000313" key="1">
    <source>
        <dbReference type="EMBL" id="KAL1851716.1"/>
    </source>
</evidence>
<comment type="caution">
    <text evidence="1">The sequence shown here is derived from an EMBL/GenBank/DDBJ whole genome shotgun (WGS) entry which is preliminary data.</text>
</comment>
<sequence>MTNYMRHVFNRTVRRMLRLHLSHILGCSLKAAALDKRVENQVVGAAERVGNGSVSQRDRGCVSLRSDHHGRVLYTETAQGGRGQESASILWSKFHMDGNGEGSILYRQSFGSERMARGVLEVDLRRSAHVIRWLSLASRLSHIEQIRNKSVKARRTTRTWQ</sequence>
<proteinExistence type="predicted"/>
<keyword evidence="2" id="KW-1185">Reference proteome</keyword>
<gene>
    <name evidence="1" type="ORF">VTK73DRAFT_9374</name>
</gene>
<reference evidence="1 2" key="1">
    <citation type="journal article" date="2024" name="Commun. Biol.">
        <title>Comparative genomic analysis of thermophilic fungi reveals convergent evolutionary adaptations and gene losses.</title>
        <authorList>
            <person name="Steindorff A.S."/>
            <person name="Aguilar-Pontes M.V."/>
            <person name="Robinson A.J."/>
            <person name="Andreopoulos B."/>
            <person name="LaButti K."/>
            <person name="Kuo A."/>
            <person name="Mondo S."/>
            <person name="Riley R."/>
            <person name="Otillar R."/>
            <person name="Haridas S."/>
            <person name="Lipzen A."/>
            <person name="Grimwood J."/>
            <person name="Schmutz J."/>
            <person name="Clum A."/>
            <person name="Reid I.D."/>
            <person name="Moisan M.C."/>
            <person name="Butler G."/>
            <person name="Nguyen T.T.M."/>
            <person name="Dewar K."/>
            <person name="Conant G."/>
            <person name="Drula E."/>
            <person name="Henrissat B."/>
            <person name="Hansel C."/>
            <person name="Singer S."/>
            <person name="Hutchinson M.I."/>
            <person name="de Vries R.P."/>
            <person name="Natvig D.O."/>
            <person name="Powell A.J."/>
            <person name="Tsang A."/>
            <person name="Grigoriev I.V."/>
        </authorList>
    </citation>
    <scope>NUCLEOTIDE SEQUENCE [LARGE SCALE GENOMIC DNA]</scope>
    <source>
        <strain evidence="1 2">ATCC 24622</strain>
    </source>
</reference>
<protein>
    <submittedName>
        <fullName evidence="1">Uncharacterized protein</fullName>
    </submittedName>
</protein>
<accession>A0ABR3W2S5</accession>
<name>A0ABR3W2S5_9PEZI</name>
<dbReference type="EMBL" id="JAZHXJ010000772">
    <property type="protein sequence ID" value="KAL1851716.1"/>
    <property type="molecule type" value="Genomic_DNA"/>
</dbReference>
<evidence type="ECO:0000313" key="2">
    <source>
        <dbReference type="Proteomes" id="UP001586593"/>
    </source>
</evidence>
<organism evidence="1 2">
    <name type="scientific">Phialemonium thermophilum</name>
    <dbReference type="NCBI Taxonomy" id="223376"/>
    <lineage>
        <taxon>Eukaryota</taxon>
        <taxon>Fungi</taxon>
        <taxon>Dikarya</taxon>
        <taxon>Ascomycota</taxon>
        <taxon>Pezizomycotina</taxon>
        <taxon>Sordariomycetes</taxon>
        <taxon>Sordariomycetidae</taxon>
        <taxon>Cephalothecales</taxon>
        <taxon>Cephalothecaceae</taxon>
        <taxon>Phialemonium</taxon>
    </lineage>
</organism>